<name>A0A6L2KTA0_TANCI</name>
<organism evidence="2">
    <name type="scientific">Tanacetum cinerariifolium</name>
    <name type="common">Dalmatian daisy</name>
    <name type="synonym">Chrysanthemum cinerariifolium</name>
    <dbReference type="NCBI Taxonomy" id="118510"/>
    <lineage>
        <taxon>Eukaryota</taxon>
        <taxon>Viridiplantae</taxon>
        <taxon>Streptophyta</taxon>
        <taxon>Embryophyta</taxon>
        <taxon>Tracheophyta</taxon>
        <taxon>Spermatophyta</taxon>
        <taxon>Magnoliopsida</taxon>
        <taxon>eudicotyledons</taxon>
        <taxon>Gunneridae</taxon>
        <taxon>Pentapetalae</taxon>
        <taxon>asterids</taxon>
        <taxon>campanulids</taxon>
        <taxon>Asterales</taxon>
        <taxon>Asteraceae</taxon>
        <taxon>Asteroideae</taxon>
        <taxon>Anthemideae</taxon>
        <taxon>Anthemidinae</taxon>
        <taxon>Tanacetum</taxon>
    </lineage>
</organism>
<evidence type="ECO:0000313" key="2">
    <source>
        <dbReference type="EMBL" id="GEU51960.1"/>
    </source>
</evidence>
<dbReference type="EMBL" id="BKCJ010002946">
    <property type="protein sequence ID" value="GEU51960.1"/>
    <property type="molecule type" value="Genomic_DNA"/>
</dbReference>
<reference evidence="2" key="1">
    <citation type="journal article" date="2019" name="Sci. Rep.">
        <title>Draft genome of Tanacetum cinerariifolium, the natural source of mosquito coil.</title>
        <authorList>
            <person name="Yamashiro T."/>
            <person name="Shiraishi A."/>
            <person name="Satake H."/>
            <person name="Nakayama K."/>
        </authorList>
    </citation>
    <scope>NUCLEOTIDE SEQUENCE</scope>
</reference>
<protein>
    <submittedName>
        <fullName evidence="2">Retrotransposon Orf1</fullName>
    </submittedName>
</protein>
<sequence length="220" mass="25027">MTNKIDTVLKAINDRMTRALPSDTVKNPKLNVNSTSSVLSARSYPMKGPQCSSHIYSLINAITMCSKQPNKFHDDQSQDHDTIAKECKTSKEEGKEKKGDAENINTNPPAPPDPSISFITKKFDIILIIYLRVSQVVLGKPFVEISNMTHDLSLRVVKFTDETNKIAYKMAHKIKQYNSLLDLEKEHMKSVYLRNEEDKRRGVKLYLMKRIPGVLRSFIG</sequence>
<feature type="region of interest" description="Disordered" evidence="1">
    <location>
        <begin position="88"/>
        <end position="113"/>
    </location>
</feature>
<feature type="compositionally biased region" description="Basic and acidic residues" evidence="1">
    <location>
        <begin position="88"/>
        <end position="101"/>
    </location>
</feature>
<dbReference type="AlphaFoldDB" id="A0A6L2KTA0"/>
<accession>A0A6L2KTA0</accession>
<evidence type="ECO:0000256" key="1">
    <source>
        <dbReference type="SAM" id="MobiDB-lite"/>
    </source>
</evidence>
<comment type="caution">
    <text evidence="2">The sequence shown here is derived from an EMBL/GenBank/DDBJ whole genome shotgun (WGS) entry which is preliminary data.</text>
</comment>
<gene>
    <name evidence="2" type="ORF">Tci_023938</name>
</gene>
<proteinExistence type="predicted"/>